<protein>
    <submittedName>
        <fullName evidence="2">Uncharacterized protein</fullName>
    </submittedName>
</protein>
<dbReference type="EMBL" id="AWUE01015462">
    <property type="protein sequence ID" value="OMO97185.1"/>
    <property type="molecule type" value="Genomic_DNA"/>
</dbReference>
<dbReference type="Proteomes" id="UP000187203">
    <property type="component" value="Unassembled WGS sequence"/>
</dbReference>
<organism evidence="2 3">
    <name type="scientific">Corchorus olitorius</name>
    <dbReference type="NCBI Taxonomy" id="93759"/>
    <lineage>
        <taxon>Eukaryota</taxon>
        <taxon>Viridiplantae</taxon>
        <taxon>Streptophyta</taxon>
        <taxon>Embryophyta</taxon>
        <taxon>Tracheophyta</taxon>
        <taxon>Spermatophyta</taxon>
        <taxon>Magnoliopsida</taxon>
        <taxon>eudicotyledons</taxon>
        <taxon>Gunneridae</taxon>
        <taxon>Pentapetalae</taxon>
        <taxon>rosids</taxon>
        <taxon>malvids</taxon>
        <taxon>Malvales</taxon>
        <taxon>Malvaceae</taxon>
        <taxon>Grewioideae</taxon>
        <taxon>Apeibeae</taxon>
        <taxon>Corchorus</taxon>
    </lineage>
</organism>
<name>A0A1R3JQT2_9ROSI</name>
<keyword evidence="3" id="KW-1185">Reference proteome</keyword>
<dbReference type="AlphaFoldDB" id="A0A1R3JQT2"/>
<gene>
    <name evidence="2" type="ORF">COLO4_14810</name>
</gene>
<comment type="caution">
    <text evidence="2">The sequence shown here is derived from an EMBL/GenBank/DDBJ whole genome shotgun (WGS) entry which is preliminary data.</text>
</comment>
<proteinExistence type="predicted"/>
<evidence type="ECO:0000313" key="3">
    <source>
        <dbReference type="Proteomes" id="UP000187203"/>
    </source>
</evidence>
<evidence type="ECO:0000256" key="1">
    <source>
        <dbReference type="SAM" id="MobiDB-lite"/>
    </source>
</evidence>
<reference evidence="3" key="1">
    <citation type="submission" date="2013-09" db="EMBL/GenBank/DDBJ databases">
        <title>Corchorus olitorius genome sequencing.</title>
        <authorList>
            <person name="Alam M."/>
            <person name="Haque M.S."/>
            <person name="Islam M.S."/>
            <person name="Emdad E.M."/>
            <person name="Islam M.M."/>
            <person name="Ahmed B."/>
            <person name="Halim A."/>
            <person name="Hossen Q.M.M."/>
            <person name="Hossain M.Z."/>
            <person name="Ahmed R."/>
            <person name="Khan M.M."/>
            <person name="Islam R."/>
            <person name="Rashid M.M."/>
            <person name="Khan S.A."/>
            <person name="Rahman M.S."/>
            <person name="Alam M."/>
            <person name="Yahiya A.S."/>
            <person name="Khan M.S."/>
            <person name="Azam M.S."/>
            <person name="Haque T."/>
            <person name="Lashkar M.Z.H."/>
            <person name="Akhand A.I."/>
            <person name="Morshed G."/>
            <person name="Roy S."/>
            <person name="Uddin K.S."/>
            <person name="Rabeya T."/>
            <person name="Hossain A.S."/>
            <person name="Chowdhury A."/>
            <person name="Snigdha A.R."/>
            <person name="Mortoza M.S."/>
            <person name="Matin S.A."/>
            <person name="Hoque S.M.E."/>
            <person name="Islam M.K."/>
            <person name="Roy D.K."/>
            <person name="Haider R."/>
            <person name="Moosa M.M."/>
            <person name="Elias S.M."/>
            <person name="Hasan A.M."/>
            <person name="Jahan S."/>
            <person name="Shafiuddin M."/>
            <person name="Mahmood N."/>
            <person name="Shommy N.S."/>
        </authorList>
    </citation>
    <scope>NUCLEOTIDE SEQUENCE [LARGE SCALE GENOMIC DNA]</scope>
    <source>
        <strain evidence="3">cv. O-4</strain>
    </source>
</reference>
<accession>A0A1R3JQT2</accession>
<feature type="region of interest" description="Disordered" evidence="1">
    <location>
        <begin position="1"/>
        <end position="47"/>
    </location>
</feature>
<evidence type="ECO:0000313" key="2">
    <source>
        <dbReference type="EMBL" id="OMO97185.1"/>
    </source>
</evidence>
<sequence>MAPSCKNKGGNDTAKTPFTERRTTVEQASGNDEADCRKYLPGNKAAT</sequence>